<dbReference type="AlphaFoldDB" id="A0A0R2DIC4"/>
<dbReference type="STRING" id="1423803.FD13_GL000202"/>
<feature type="transmembrane region" description="Helical" evidence="6">
    <location>
        <begin position="12"/>
        <end position="30"/>
    </location>
</feature>
<reference evidence="7 8" key="1">
    <citation type="journal article" date="2015" name="Genome Announc.">
        <title>Expanding the biotechnology potential of lactobacilli through comparative genomics of 213 strains and associated genera.</title>
        <authorList>
            <person name="Sun Z."/>
            <person name="Harris H.M."/>
            <person name="McCann A."/>
            <person name="Guo C."/>
            <person name="Argimon S."/>
            <person name="Zhang W."/>
            <person name="Yang X."/>
            <person name="Jeffery I.B."/>
            <person name="Cooney J.C."/>
            <person name="Kagawa T.F."/>
            <person name="Liu W."/>
            <person name="Song Y."/>
            <person name="Salvetti E."/>
            <person name="Wrobel A."/>
            <person name="Rasinkangas P."/>
            <person name="Parkhill J."/>
            <person name="Rea M.C."/>
            <person name="O'Sullivan O."/>
            <person name="Ritari J."/>
            <person name="Douillard F.P."/>
            <person name="Paul Ross R."/>
            <person name="Yang R."/>
            <person name="Briner A.E."/>
            <person name="Felis G.E."/>
            <person name="de Vos W.M."/>
            <person name="Barrangou R."/>
            <person name="Klaenhammer T.R."/>
            <person name="Caufield P.W."/>
            <person name="Cui Y."/>
            <person name="Zhang H."/>
            <person name="O'Toole P.W."/>
        </authorList>
    </citation>
    <scope>NUCLEOTIDE SEQUENCE [LARGE SCALE GENOMIC DNA]</scope>
    <source>
        <strain evidence="7 8">DSM 21775</strain>
    </source>
</reference>
<keyword evidence="1 5" id="KW-0285">Flavoprotein</keyword>
<dbReference type="InterPro" id="IPR036188">
    <property type="entry name" value="FAD/NAD-bd_sf"/>
</dbReference>
<comment type="subunit">
    <text evidence="5">Homodimer.</text>
</comment>
<dbReference type="PANTHER" id="PTHR48105">
    <property type="entry name" value="THIOREDOXIN REDUCTASE 1-RELATED-RELATED"/>
    <property type="match status" value="1"/>
</dbReference>
<dbReference type="Pfam" id="PF13738">
    <property type="entry name" value="Pyr_redox_3"/>
    <property type="match status" value="1"/>
</dbReference>
<keyword evidence="4 5" id="KW-0560">Oxidoreductase</keyword>
<dbReference type="EMBL" id="AYZH01000001">
    <property type="protein sequence ID" value="KRN03414.1"/>
    <property type="molecule type" value="Genomic_DNA"/>
</dbReference>
<dbReference type="GO" id="GO:0004324">
    <property type="term" value="F:ferredoxin-NADP+ reductase activity"/>
    <property type="evidence" value="ECO:0007669"/>
    <property type="project" value="UniProtKB-UniRule"/>
</dbReference>
<dbReference type="SUPFAM" id="SSF51905">
    <property type="entry name" value="FAD/NAD(P)-binding domain"/>
    <property type="match status" value="2"/>
</dbReference>
<dbReference type="GO" id="GO:0050661">
    <property type="term" value="F:NADP binding"/>
    <property type="evidence" value="ECO:0007669"/>
    <property type="project" value="UniProtKB-UniRule"/>
</dbReference>
<keyword evidence="2 5" id="KW-0274">FAD</keyword>
<accession>A0A0R2DIC4</accession>
<evidence type="ECO:0000256" key="1">
    <source>
        <dbReference type="ARBA" id="ARBA00022630"/>
    </source>
</evidence>
<evidence type="ECO:0000313" key="7">
    <source>
        <dbReference type="EMBL" id="KRN03414.1"/>
    </source>
</evidence>
<feature type="binding site" evidence="5">
    <location>
        <position position="289"/>
    </location>
    <ligand>
        <name>FAD</name>
        <dbReference type="ChEBI" id="CHEBI:57692"/>
    </ligand>
</feature>
<gene>
    <name evidence="7" type="ORF">FD13_GL000202</name>
</gene>
<keyword evidence="6" id="KW-0812">Transmembrane</keyword>
<dbReference type="GO" id="GO:0050660">
    <property type="term" value="F:flavin adenine dinucleotide binding"/>
    <property type="evidence" value="ECO:0007669"/>
    <property type="project" value="UniProtKB-UniRule"/>
</dbReference>
<keyword evidence="6" id="KW-0472">Membrane</keyword>
<evidence type="ECO:0000256" key="6">
    <source>
        <dbReference type="SAM" id="Phobius"/>
    </source>
</evidence>
<feature type="binding site" evidence="5">
    <location>
        <position position="329"/>
    </location>
    <ligand>
        <name>FAD</name>
        <dbReference type="ChEBI" id="CHEBI:57692"/>
    </ligand>
</feature>
<protein>
    <recommendedName>
        <fullName evidence="5">Ferredoxin--NADP reductase</fullName>
        <shortName evidence="5">FNR</shortName>
        <shortName evidence="5">Fd-NADP(+) reductase</shortName>
        <ecNumber evidence="5">1.18.1.2</ecNumber>
    </recommendedName>
</protein>
<organism evidence="7 8">
    <name type="scientific">Levilactobacillus senmaizukei DSM 21775 = NBRC 103853</name>
    <dbReference type="NCBI Taxonomy" id="1423803"/>
    <lineage>
        <taxon>Bacteria</taxon>
        <taxon>Bacillati</taxon>
        <taxon>Bacillota</taxon>
        <taxon>Bacilli</taxon>
        <taxon>Lactobacillales</taxon>
        <taxon>Lactobacillaceae</taxon>
        <taxon>Levilactobacillus</taxon>
    </lineage>
</organism>
<name>A0A0R2DIC4_9LACO</name>
<dbReference type="PRINTS" id="PR00469">
    <property type="entry name" value="PNDRDTASEII"/>
</dbReference>
<evidence type="ECO:0000256" key="2">
    <source>
        <dbReference type="ARBA" id="ARBA00022827"/>
    </source>
</evidence>
<dbReference type="HAMAP" id="MF_01685">
    <property type="entry name" value="FENR2"/>
    <property type="match status" value="1"/>
</dbReference>
<dbReference type="EC" id="1.18.1.2" evidence="5"/>
<keyword evidence="8" id="KW-1185">Reference proteome</keyword>
<feature type="binding site" evidence="5">
    <location>
        <position position="52"/>
    </location>
    <ligand>
        <name>FAD</name>
        <dbReference type="ChEBI" id="CHEBI:57692"/>
    </ligand>
</feature>
<comment type="caution">
    <text evidence="7">The sequence shown here is derived from an EMBL/GenBank/DDBJ whole genome shotgun (WGS) entry which is preliminary data.</text>
</comment>
<feature type="binding site" evidence="5">
    <location>
        <position position="47"/>
    </location>
    <ligand>
        <name>FAD</name>
        <dbReference type="ChEBI" id="CHEBI:57692"/>
    </ligand>
</feature>
<feature type="binding site" evidence="5">
    <location>
        <position position="39"/>
    </location>
    <ligand>
        <name>FAD</name>
        <dbReference type="ChEBI" id="CHEBI:57692"/>
    </ligand>
</feature>
<evidence type="ECO:0000313" key="8">
    <source>
        <dbReference type="Proteomes" id="UP000051589"/>
    </source>
</evidence>
<feature type="binding site" evidence="5">
    <location>
        <position position="92"/>
    </location>
    <ligand>
        <name>FAD</name>
        <dbReference type="ChEBI" id="CHEBI:57692"/>
    </ligand>
</feature>
<dbReference type="InterPro" id="IPR022890">
    <property type="entry name" value="Fd--NADP_Rdtase_type_2"/>
</dbReference>
<comment type="cofactor">
    <cofactor evidence="5">
        <name>FAD</name>
        <dbReference type="ChEBI" id="CHEBI:57692"/>
    </cofactor>
    <text evidence="5">Binds 1 FAD per subunit.</text>
</comment>
<dbReference type="Gene3D" id="3.50.50.60">
    <property type="entry name" value="FAD/NAD(P)-binding domain"/>
    <property type="match status" value="2"/>
</dbReference>
<keyword evidence="6" id="KW-1133">Transmembrane helix</keyword>
<evidence type="ECO:0000256" key="5">
    <source>
        <dbReference type="HAMAP-Rule" id="MF_01685"/>
    </source>
</evidence>
<comment type="similarity">
    <text evidence="5">Belongs to the ferredoxin--NADP reductase type 2 family.</text>
</comment>
<dbReference type="InterPro" id="IPR050097">
    <property type="entry name" value="Ferredoxin-NADP_redctase_2"/>
</dbReference>
<evidence type="ECO:0000256" key="4">
    <source>
        <dbReference type="ARBA" id="ARBA00023002"/>
    </source>
</evidence>
<feature type="binding site" evidence="5">
    <location>
        <position position="125"/>
    </location>
    <ligand>
        <name>FAD</name>
        <dbReference type="ChEBI" id="CHEBI:57692"/>
    </ligand>
</feature>
<sequence length="335" mass="35792">MKGSNDMENYDLTIIGGGPVGIFAGVYAGMHNAKAQIVESLPTLGGQVQALYPEKQILDIAGFPAITGRDLIKQQRAQLDQFPLAIKTGAAVTNVTRNAEGFRVQTSQEVTQTRAIIVAVGNGAFAPRKLAVPGADELRGKKLFYSIPNLAAFKDHDVMIAGGGDAAVDQALMLEKVAKSVTLLHRRRQFRGLPHMVDLLEASSVKVKTPYLIREVSELAGQVDVTLKTVGANAEIDHQVVDDLVISYGFTADHSAIAAWDVDLATEQQLIAVDQQMATSVPGIYAIGDGAMYSGKQPLIAVGYGEAPVAVQAIMAKYFPTRRTPVHSTSITLPE</sequence>
<dbReference type="PRINTS" id="PR00368">
    <property type="entry name" value="FADPNR"/>
</dbReference>
<proteinExistence type="inferred from homology"/>
<dbReference type="Proteomes" id="UP000051589">
    <property type="component" value="Unassembled WGS sequence"/>
</dbReference>
<dbReference type="PATRIC" id="fig|1423803.3.peg.202"/>
<comment type="caution">
    <text evidence="5">Lacks conserved residue(s) required for the propagation of feature annotation.</text>
</comment>
<comment type="catalytic activity">
    <reaction evidence="5">
        <text>2 reduced [2Fe-2S]-[ferredoxin] + NADP(+) + H(+) = 2 oxidized [2Fe-2S]-[ferredoxin] + NADPH</text>
        <dbReference type="Rhea" id="RHEA:20125"/>
        <dbReference type="Rhea" id="RHEA-COMP:10000"/>
        <dbReference type="Rhea" id="RHEA-COMP:10001"/>
        <dbReference type="ChEBI" id="CHEBI:15378"/>
        <dbReference type="ChEBI" id="CHEBI:33737"/>
        <dbReference type="ChEBI" id="CHEBI:33738"/>
        <dbReference type="ChEBI" id="CHEBI:57783"/>
        <dbReference type="ChEBI" id="CHEBI:58349"/>
        <dbReference type="EC" id="1.18.1.2"/>
    </reaction>
</comment>
<evidence type="ECO:0000256" key="3">
    <source>
        <dbReference type="ARBA" id="ARBA00022857"/>
    </source>
</evidence>
<keyword evidence="3 5" id="KW-0521">NADP</keyword>